<proteinExistence type="predicted"/>
<organism evidence="3 4">
    <name type="scientific">Telmatospirillum siberiense</name>
    <dbReference type="NCBI Taxonomy" id="382514"/>
    <lineage>
        <taxon>Bacteria</taxon>
        <taxon>Pseudomonadati</taxon>
        <taxon>Pseudomonadota</taxon>
        <taxon>Alphaproteobacteria</taxon>
        <taxon>Rhodospirillales</taxon>
        <taxon>Rhodospirillaceae</taxon>
        <taxon>Telmatospirillum</taxon>
    </lineage>
</organism>
<reference evidence="4" key="1">
    <citation type="submission" date="2017-12" db="EMBL/GenBank/DDBJ databases">
        <title>Draft genome sequence of Telmatospirillum siberiense 26-4b1T, an acidotolerant peatland alphaproteobacterium potentially involved in sulfur cycling.</title>
        <authorList>
            <person name="Hausmann B."/>
            <person name="Pjevac P."/>
            <person name="Schreck K."/>
            <person name="Herbold C.W."/>
            <person name="Daims H."/>
            <person name="Wagner M."/>
            <person name="Pester M."/>
            <person name="Loy A."/>
        </authorList>
    </citation>
    <scope>NUCLEOTIDE SEQUENCE [LARGE SCALE GENOMIC DNA]</scope>
    <source>
        <strain evidence="4">26-4b1</strain>
    </source>
</reference>
<dbReference type="Gene3D" id="2.130.10.10">
    <property type="entry name" value="YVTN repeat-like/Quinoprotein amine dehydrogenase"/>
    <property type="match status" value="1"/>
</dbReference>
<evidence type="ECO:0000256" key="1">
    <source>
        <dbReference type="SAM" id="SignalP"/>
    </source>
</evidence>
<dbReference type="InterPro" id="IPR002372">
    <property type="entry name" value="PQQ_rpt_dom"/>
</dbReference>
<name>A0A2N3PU38_9PROT</name>
<dbReference type="EMBL" id="PIUM01000015">
    <property type="protein sequence ID" value="PKU23913.1"/>
    <property type="molecule type" value="Genomic_DNA"/>
</dbReference>
<dbReference type="InterPro" id="IPR015943">
    <property type="entry name" value="WD40/YVTN_repeat-like_dom_sf"/>
</dbReference>
<dbReference type="SMART" id="SM00564">
    <property type="entry name" value="PQQ"/>
    <property type="match status" value="5"/>
</dbReference>
<sequence length="443" mass="47746">MGILTMRRFAVILASCGFLAACSGDTWFGDNPTPPLPGKRISILSQTKTLEPDAGSKTSIVLPPPENVPEWPQAGGYPPHSMYHLALGPNLHQAWDANIGAGAEKRRVFMTQPIVAVGKVFAMDAESVASAYDLKDGHRLWKTDLAPEDTGDGSYGGGLAYEEGKLYITNQFAELLALNAADGKILWRRSLPSPVRGAPTVRAGRVLVVTVDNSTLALSTEDGHELWHHNGISEVASMLGGTSPAVDGNTVLTPYSSGELFALRIENGTVQWSEVISSLKRTDQVATLTDIRGLPVVDRGRVFAVGNADIFAAIDLRTGRRIWDKEVGSIQTPWVAGDFIYLVTNGPELACFEAETGQVRWVKPLERWVDEEDKTDRQVWSGPVLASDRLIVVSSVGKAVSFSPYTGEKLGEVELPAGVTIPPIVAGETLLFVTVDGDLIAYR</sequence>
<feature type="chain" id="PRO_5014839919" evidence="1">
    <location>
        <begin position="21"/>
        <end position="443"/>
    </location>
</feature>
<dbReference type="Proteomes" id="UP000233293">
    <property type="component" value="Unassembled WGS sequence"/>
</dbReference>
<comment type="caution">
    <text evidence="3">The sequence shown here is derived from an EMBL/GenBank/DDBJ whole genome shotgun (WGS) entry which is preliminary data.</text>
</comment>
<protein>
    <submittedName>
        <fullName evidence="3">Pyrrolo-quinoline quinone</fullName>
    </submittedName>
</protein>
<dbReference type="InterPro" id="IPR011047">
    <property type="entry name" value="Quinoprotein_ADH-like_sf"/>
</dbReference>
<dbReference type="SUPFAM" id="SSF50998">
    <property type="entry name" value="Quinoprotein alcohol dehydrogenase-like"/>
    <property type="match status" value="1"/>
</dbReference>
<evidence type="ECO:0000313" key="3">
    <source>
        <dbReference type="EMBL" id="PKU23913.1"/>
    </source>
</evidence>
<dbReference type="OrthoDB" id="5290752at2"/>
<evidence type="ECO:0000259" key="2">
    <source>
        <dbReference type="Pfam" id="PF13360"/>
    </source>
</evidence>
<feature type="domain" description="Pyrrolo-quinoline quinone repeat" evidence="2">
    <location>
        <begin position="379"/>
        <end position="442"/>
    </location>
</feature>
<keyword evidence="4" id="KW-1185">Reference proteome</keyword>
<dbReference type="PROSITE" id="PS51257">
    <property type="entry name" value="PROKAR_LIPOPROTEIN"/>
    <property type="match status" value="1"/>
</dbReference>
<dbReference type="Pfam" id="PF13360">
    <property type="entry name" value="PQQ_2"/>
    <property type="match status" value="2"/>
</dbReference>
<dbReference type="PANTHER" id="PTHR34512">
    <property type="entry name" value="CELL SURFACE PROTEIN"/>
    <property type="match status" value="1"/>
</dbReference>
<dbReference type="InterPro" id="IPR018391">
    <property type="entry name" value="PQQ_b-propeller_rpt"/>
</dbReference>
<accession>A0A2N3PU38</accession>
<keyword evidence="1" id="KW-0732">Signal</keyword>
<dbReference type="PANTHER" id="PTHR34512:SF30">
    <property type="entry name" value="OUTER MEMBRANE PROTEIN ASSEMBLY FACTOR BAMB"/>
    <property type="match status" value="1"/>
</dbReference>
<feature type="domain" description="Pyrrolo-quinoline quinone repeat" evidence="2">
    <location>
        <begin position="127"/>
        <end position="361"/>
    </location>
</feature>
<gene>
    <name evidence="3" type="ORF">CWS72_13635</name>
</gene>
<feature type="signal peptide" evidence="1">
    <location>
        <begin position="1"/>
        <end position="20"/>
    </location>
</feature>
<evidence type="ECO:0000313" key="4">
    <source>
        <dbReference type="Proteomes" id="UP000233293"/>
    </source>
</evidence>
<dbReference type="AlphaFoldDB" id="A0A2N3PU38"/>